<evidence type="ECO:0000313" key="2">
    <source>
        <dbReference type="EMBL" id="KAF5315180.1"/>
    </source>
</evidence>
<name>A0A8H5B274_9AGAR</name>
<dbReference type="AlphaFoldDB" id="A0A8H5B274"/>
<organism evidence="2 3">
    <name type="scientific">Psilocybe cf. subviscida</name>
    <dbReference type="NCBI Taxonomy" id="2480587"/>
    <lineage>
        <taxon>Eukaryota</taxon>
        <taxon>Fungi</taxon>
        <taxon>Dikarya</taxon>
        <taxon>Basidiomycota</taxon>
        <taxon>Agaricomycotina</taxon>
        <taxon>Agaricomycetes</taxon>
        <taxon>Agaricomycetidae</taxon>
        <taxon>Agaricales</taxon>
        <taxon>Agaricineae</taxon>
        <taxon>Strophariaceae</taxon>
        <taxon>Psilocybe</taxon>
    </lineage>
</organism>
<feature type="chain" id="PRO_5034021621" evidence="1">
    <location>
        <begin position="22"/>
        <end position="471"/>
    </location>
</feature>
<keyword evidence="1" id="KW-0732">Signal</keyword>
<reference evidence="2 3" key="1">
    <citation type="journal article" date="2020" name="ISME J.">
        <title>Uncovering the hidden diversity of litter-decomposition mechanisms in mushroom-forming fungi.</title>
        <authorList>
            <person name="Floudas D."/>
            <person name="Bentzer J."/>
            <person name="Ahren D."/>
            <person name="Johansson T."/>
            <person name="Persson P."/>
            <person name="Tunlid A."/>
        </authorList>
    </citation>
    <scope>NUCLEOTIDE SEQUENCE [LARGE SCALE GENOMIC DNA]</scope>
    <source>
        <strain evidence="2 3">CBS 101986</strain>
    </source>
</reference>
<accession>A0A8H5B274</accession>
<gene>
    <name evidence="2" type="ORF">D9619_007450</name>
</gene>
<evidence type="ECO:0000313" key="3">
    <source>
        <dbReference type="Proteomes" id="UP000567179"/>
    </source>
</evidence>
<dbReference type="EMBL" id="JAACJJ010000043">
    <property type="protein sequence ID" value="KAF5315180.1"/>
    <property type="molecule type" value="Genomic_DNA"/>
</dbReference>
<sequence length="471" mass="51136">MKFTALFAVIAFAASGTMVHAWSAYCYDCKSLLPQSTFTDLCCKEKTADDEVHHCWDMTAGQKNTFLGCCKDVGNCVQPAATVFGSRSLANSAPIATDLLSLAVAEDVLLTGGSAPNIIPAGLGRKVDGDGNDGSGQDLCLRSTRSTAGVFLLLHLEPSLILVGLSLGGRVVEGRVVDGGRDGHTSASFTSSALRGPLMHSSFVPVHTDPPPSSWLLTHNWNRRGETSHALLSLTHCAICTPPRDELRRLSSPHGRCLSSTLRRESLPIIDATIPDFGAAPRIHDFTRFLLVMLGYEAGRQRVLRSSIKMWFPMCGVDVSAEPDVTLIDHIGKNHCCLLVVQVDKRHLGSSDSDPEPQLIAQALASFNLNNRSREQLGYPPLKSQTLPGIIMIGTVPVFYKIPITEELADAVARGAGPEQTTVVQKFVPPVPIPGNWNDSEYRHQGIVPLNNRQTLFRCYEEFRKFLAAVV</sequence>
<comment type="caution">
    <text evidence="2">The sequence shown here is derived from an EMBL/GenBank/DDBJ whole genome shotgun (WGS) entry which is preliminary data.</text>
</comment>
<keyword evidence="3" id="KW-1185">Reference proteome</keyword>
<evidence type="ECO:0000256" key="1">
    <source>
        <dbReference type="SAM" id="SignalP"/>
    </source>
</evidence>
<feature type="signal peptide" evidence="1">
    <location>
        <begin position="1"/>
        <end position="21"/>
    </location>
</feature>
<dbReference type="OrthoDB" id="3258141at2759"/>
<proteinExistence type="predicted"/>
<protein>
    <submittedName>
        <fullName evidence="2">Uncharacterized protein</fullName>
    </submittedName>
</protein>
<dbReference type="Proteomes" id="UP000567179">
    <property type="component" value="Unassembled WGS sequence"/>
</dbReference>